<evidence type="ECO:0000313" key="2">
    <source>
        <dbReference type="EnsemblMetazoa" id="GAUT002845-PA"/>
    </source>
</evidence>
<sequence>MDCRGWQDEMGFGQIDRRKDIWTHVSSRAIDISNWIFTQFGSISQIVHQTKDDVDVLSRLRYLLVIVTALVSAAVVRLSKVGVAVYLFCFSIAPTVPCIHVQNYGLQCYGNIILGKCP</sequence>
<accession>A0A1A9UF55</accession>
<organism evidence="2 3">
    <name type="scientific">Glossina austeni</name>
    <name type="common">Savannah tsetse fly</name>
    <dbReference type="NCBI Taxonomy" id="7395"/>
    <lineage>
        <taxon>Eukaryota</taxon>
        <taxon>Metazoa</taxon>
        <taxon>Ecdysozoa</taxon>
        <taxon>Arthropoda</taxon>
        <taxon>Hexapoda</taxon>
        <taxon>Insecta</taxon>
        <taxon>Pterygota</taxon>
        <taxon>Neoptera</taxon>
        <taxon>Endopterygota</taxon>
        <taxon>Diptera</taxon>
        <taxon>Brachycera</taxon>
        <taxon>Muscomorpha</taxon>
        <taxon>Hippoboscoidea</taxon>
        <taxon>Glossinidae</taxon>
        <taxon>Glossina</taxon>
    </lineage>
</organism>
<keyword evidence="1" id="KW-0472">Membrane</keyword>
<evidence type="ECO:0000256" key="1">
    <source>
        <dbReference type="SAM" id="Phobius"/>
    </source>
</evidence>
<name>A0A1A9UF55_GLOAU</name>
<reference evidence="2" key="1">
    <citation type="submission" date="2020-05" db="UniProtKB">
        <authorList>
            <consortium name="EnsemblMetazoa"/>
        </authorList>
    </citation>
    <scope>IDENTIFICATION</scope>
    <source>
        <strain evidence="2">TTRI</strain>
    </source>
</reference>
<dbReference type="Proteomes" id="UP000078200">
    <property type="component" value="Unassembled WGS sequence"/>
</dbReference>
<dbReference type="EnsemblMetazoa" id="GAUT002845-RA">
    <property type="protein sequence ID" value="GAUT002845-PA"/>
    <property type="gene ID" value="GAUT002845"/>
</dbReference>
<dbReference type="AlphaFoldDB" id="A0A1A9UF55"/>
<keyword evidence="1" id="KW-0812">Transmembrane</keyword>
<protein>
    <submittedName>
        <fullName evidence="2">Uncharacterized protein</fullName>
    </submittedName>
</protein>
<proteinExistence type="predicted"/>
<evidence type="ECO:0000313" key="3">
    <source>
        <dbReference type="Proteomes" id="UP000078200"/>
    </source>
</evidence>
<dbReference type="VEuPathDB" id="VectorBase:GAUT002845"/>
<keyword evidence="3" id="KW-1185">Reference proteome</keyword>
<feature type="transmembrane region" description="Helical" evidence="1">
    <location>
        <begin position="60"/>
        <end position="78"/>
    </location>
</feature>
<keyword evidence="1" id="KW-1133">Transmembrane helix</keyword>